<evidence type="ECO:0000313" key="1">
    <source>
        <dbReference type="EMBL" id="QFS51886.1"/>
    </source>
</evidence>
<dbReference type="KEGG" id="nsh:GXM_09380"/>
<gene>
    <name evidence="1" type="ORF">GXM_09380</name>
</gene>
<accession>A0A5P8WIB5</accession>
<sequence>MLVNNVEIFRDLSAARCHSYIKQQYQQSTLPVQEQLPEEVCTTANEIMAQIFNECEKFGFEILDDGIYHNNVRLGQVGCTNGDWWVMCTGECQQLPRGCAVDAVQSLSIVDVSTDSKSIFDEYFLDQPLEQLTGDRLQRLLERTELVTA</sequence>
<protein>
    <submittedName>
        <fullName evidence="1">Uncharacterized protein</fullName>
    </submittedName>
</protein>
<proteinExistence type="predicted"/>
<dbReference type="AlphaFoldDB" id="A0A5P8WIB5"/>
<dbReference type="Proteomes" id="UP000326678">
    <property type="component" value="Chromosome Gxm2"/>
</dbReference>
<dbReference type="EMBL" id="CP045227">
    <property type="protein sequence ID" value="QFS51886.1"/>
    <property type="molecule type" value="Genomic_DNA"/>
</dbReference>
<evidence type="ECO:0000313" key="2">
    <source>
        <dbReference type="Proteomes" id="UP000326678"/>
    </source>
</evidence>
<keyword evidence="2" id="KW-1185">Reference proteome</keyword>
<reference evidence="1 2" key="1">
    <citation type="submission" date="2019-10" db="EMBL/GenBank/DDBJ databases">
        <title>Genomic and transcriptomic insights into the perfect genentic adaptation of a filamentous nitrogen-fixing cyanobacterium to rice fields.</title>
        <authorList>
            <person name="Chen Z."/>
        </authorList>
    </citation>
    <scope>NUCLEOTIDE SEQUENCE [LARGE SCALE GENOMIC DNA]</scope>
    <source>
        <strain evidence="1">CCNUC1</strain>
    </source>
</reference>
<name>A0A5P8WIB5_9NOSO</name>
<organism evidence="1 2">
    <name type="scientific">Nostoc sphaeroides CCNUC1</name>
    <dbReference type="NCBI Taxonomy" id="2653204"/>
    <lineage>
        <taxon>Bacteria</taxon>
        <taxon>Bacillati</taxon>
        <taxon>Cyanobacteriota</taxon>
        <taxon>Cyanophyceae</taxon>
        <taxon>Nostocales</taxon>
        <taxon>Nostocaceae</taxon>
        <taxon>Nostoc</taxon>
    </lineage>
</organism>
<dbReference type="RefSeq" id="WP_152592194.1">
    <property type="nucleotide sequence ID" value="NZ_CP045227.1"/>
</dbReference>